<dbReference type="SUPFAM" id="SSF54695">
    <property type="entry name" value="POZ domain"/>
    <property type="match status" value="1"/>
</dbReference>
<dbReference type="PANTHER" id="PTHR47843">
    <property type="entry name" value="BTB DOMAIN-CONTAINING PROTEIN-RELATED"/>
    <property type="match status" value="1"/>
</dbReference>
<dbReference type="PROSITE" id="PS50097">
    <property type="entry name" value="BTB"/>
    <property type="match status" value="1"/>
</dbReference>
<reference evidence="2 3" key="1">
    <citation type="submission" date="2018-05" db="EMBL/GenBank/DDBJ databases">
        <title>Genome sequencing and assembly of the regulated plant pathogen Lachnellula willkommii and related sister species for the development of diagnostic species identification markers.</title>
        <authorList>
            <person name="Giroux E."/>
            <person name="Bilodeau G."/>
        </authorList>
    </citation>
    <scope>NUCLEOTIDE SEQUENCE [LARGE SCALE GENOMIC DNA]</scope>
    <source>
        <strain evidence="2 3">CBS 160.35</strain>
    </source>
</reference>
<sequence>MVGVECCEQNTRILKHTDEVSHIITLVVGPQQTKLRCHKVLLGFKSEYFDAACFGNFVSSETDGLKMANDDPKTISAFVSWLYTGRIPSTCGVHPTVLWVLGDRLRSSGFTNTAMHFIFAEYAKTYFQADTAEYIYDNTSSSSKLRTFVRDLILNEGPLSGSYASGPENSWRELIRQGGDLVLDIALEGSFFCNDSEPEDRPYYPDNQSKYLEPITTRPIEDFLEGKPREGTRKI</sequence>
<dbReference type="Proteomes" id="UP000443090">
    <property type="component" value="Unassembled WGS sequence"/>
</dbReference>
<proteinExistence type="predicted"/>
<protein>
    <recommendedName>
        <fullName evidence="1">BTB domain-containing protein</fullName>
    </recommendedName>
</protein>
<comment type="caution">
    <text evidence="2">The sequence shown here is derived from an EMBL/GenBank/DDBJ whole genome shotgun (WGS) entry which is preliminary data.</text>
</comment>
<dbReference type="PANTHER" id="PTHR47843:SF2">
    <property type="entry name" value="BTB DOMAIN-CONTAINING PROTEIN"/>
    <property type="match status" value="1"/>
</dbReference>
<dbReference type="CDD" id="cd18186">
    <property type="entry name" value="BTB_POZ_ZBTB_KLHL-like"/>
    <property type="match status" value="1"/>
</dbReference>
<name>A0A8H8RAI8_9HELO</name>
<evidence type="ECO:0000313" key="3">
    <source>
        <dbReference type="Proteomes" id="UP000443090"/>
    </source>
</evidence>
<accession>A0A8H8RAI8</accession>
<dbReference type="InterPro" id="IPR011333">
    <property type="entry name" value="SKP1/BTB/POZ_sf"/>
</dbReference>
<keyword evidence="3" id="KW-1185">Reference proteome</keyword>
<gene>
    <name evidence="2" type="ORF">LOCC1_G008846</name>
</gene>
<evidence type="ECO:0000313" key="2">
    <source>
        <dbReference type="EMBL" id="TVY31576.1"/>
    </source>
</evidence>
<dbReference type="InterPro" id="IPR000210">
    <property type="entry name" value="BTB/POZ_dom"/>
</dbReference>
<dbReference type="Pfam" id="PF00651">
    <property type="entry name" value="BTB"/>
    <property type="match status" value="1"/>
</dbReference>
<organism evidence="2 3">
    <name type="scientific">Lachnellula occidentalis</name>
    <dbReference type="NCBI Taxonomy" id="215460"/>
    <lineage>
        <taxon>Eukaryota</taxon>
        <taxon>Fungi</taxon>
        <taxon>Dikarya</taxon>
        <taxon>Ascomycota</taxon>
        <taxon>Pezizomycotina</taxon>
        <taxon>Leotiomycetes</taxon>
        <taxon>Helotiales</taxon>
        <taxon>Lachnaceae</taxon>
        <taxon>Lachnellula</taxon>
    </lineage>
</organism>
<evidence type="ECO:0000259" key="1">
    <source>
        <dbReference type="PROSITE" id="PS50097"/>
    </source>
</evidence>
<dbReference type="EMBL" id="QGMI01002151">
    <property type="protein sequence ID" value="TVY31576.1"/>
    <property type="molecule type" value="Genomic_DNA"/>
</dbReference>
<feature type="domain" description="BTB" evidence="1">
    <location>
        <begin position="22"/>
        <end position="91"/>
    </location>
</feature>
<dbReference type="AlphaFoldDB" id="A0A8H8RAI8"/>
<dbReference type="Gene3D" id="3.30.710.10">
    <property type="entry name" value="Potassium Channel Kv1.1, Chain A"/>
    <property type="match status" value="1"/>
</dbReference>
<dbReference type="OrthoDB" id="194443at2759"/>